<dbReference type="STRING" id="401625.A0A0P1BJ68"/>
<organism evidence="2 3">
    <name type="scientific">Ceraceosorus bombacis</name>
    <dbReference type="NCBI Taxonomy" id="401625"/>
    <lineage>
        <taxon>Eukaryota</taxon>
        <taxon>Fungi</taxon>
        <taxon>Dikarya</taxon>
        <taxon>Basidiomycota</taxon>
        <taxon>Ustilaginomycotina</taxon>
        <taxon>Exobasidiomycetes</taxon>
        <taxon>Ceraceosorales</taxon>
        <taxon>Ceraceosoraceae</taxon>
        <taxon>Ceraceosorus</taxon>
    </lineage>
</organism>
<dbReference type="PROSITE" id="PS51910">
    <property type="entry name" value="GH18_2"/>
    <property type="match status" value="1"/>
</dbReference>
<dbReference type="EMBL" id="CCYA01000278">
    <property type="protein sequence ID" value="CEH16076.1"/>
    <property type="molecule type" value="Genomic_DNA"/>
</dbReference>
<sequence length="378" mass="41819">MAQGKVHGGYFTSWSIYGRGYKPNALPTQHLTHIFYAFADIKTDSGTVFLTDPWADVQIPHDSPASDSDLRGNLGALLKHKRADRTTKVILSVGGWSFSSHFAPVASDPRKRAECVRSAVELLEDHAFDGLDWDWEFPDNPQQAADYVSLLREVRYALENHAQRKNEPRYLLTVAAPAGEEKLQVLRSQEMDQVLDYWNVMTYDFAGSWDERAGHQATLRGPAPSCEATVATFGRFGVPPHKLVLGIPLYGRSFLKCGGPGSSFKGVGKGTHEAGLYDYRALPLPGAHEELHPCEAASCRTSDGEWVTYDTPFTARDKAGYVKWAGLAGAFYWDLSGDAEGQRAIVPAVAQELGQLDQTPNHLSYNWSKYANVREGRP</sequence>
<dbReference type="OrthoDB" id="76388at2759"/>
<dbReference type="Pfam" id="PF00704">
    <property type="entry name" value="Glyco_hydro_18"/>
    <property type="match status" value="1"/>
</dbReference>
<dbReference type="GO" id="GO:0004568">
    <property type="term" value="F:chitinase activity"/>
    <property type="evidence" value="ECO:0007669"/>
    <property type="project" value="TreeGrafter"/>
</dbReference>
<keyword evidence="3" id="KW-1185">Reference proteome</keyword>
<dbReference type="PANTHER" id="PTHR11177">
    <property type="entry name" value="CHITINASE"/>
    <property type="match status" value="1"/>
</dbReference>
<dbReference type="SUPFAM" id="SSF51445">
    <property type="entry name" value="(Trans)glycosidases"/>
    <property type="match status" value="1"/>
</dbReference>
<keyword evidence="2" id="KW-0378">Hydrolase</keyword>
<dbReference type="Gene3D" id="3.10.50.10">
    <property type="match status" value="1"/>
</dbReference>
<evidence type="ECO:0000313" key="3">
    <source>
        <dbReference type="Proteomes" id="UP000054845"/>
    </source>
</evidence>
<dbReference type="PANTHER" id="PTHR11177:SF317">
    <property type="entry name" value="CHITINASE 12-RELATED"/>
    <property type="match status" value="1"/>
</dbReference>
<proteinExistence type="predicted"/>
<dbReference type="GO" id="GO:0005975">
    <property type="term" value="P:carbohydrate metabolic process"/>
    <property type="evidence" value="ECO:0007669"/>
    <property type="project" value="InterPro"/>
</dbReference>
<dbReference type="GO" id="GO:0008061">
    <property type="term" value="F:chitin binding"/>
    <property type="evidence" value="ECO:0007669"/>
    <property type="project" value="InterPro"/>
</dbReference>
<dbReference type="GO" id="GO:0005576">
    <property type="term" value="C:extracellular region"/>
    <property type="evidence" value="ECO:0007669"/>
    <property type="project" value="TreeGrafter"/>
</dbReference>
<dbReference type="AlphaFoldDB" id="A0A0P1BJ68"/>
<dbReference type="SMART" id="SM00636">
    <property type="entry name" value="Glyco_18"/>
    <property type="match status" value="1"/>
</dbReference>
<feature type="domain" description="GH18" evidence="1">
    <location>
        <begin position="5"/>
        <end position="356"/>
    </location>
</feature>
<dbReference type="Gene3D" id="3.20.20.80">
    <property type="entry name" value="Glycosidases"/>
    <property type="match status" value="1"/>
</dbReference>
<reference evidence="3" key="1">
    <citation type="submission" date="2014-09" db="EMBL/GenBank/DDBJ databases">
        <authorList>
            <person name="Sharma Rahul"/>
            <person name="Thines Marco"/>
        </authorList>
    </citation>
    <scope>NUCLEOTIDE SEQUENCE [LARGE SCALE GENOMIC DNA]</scope>
</reference>
<name>A0A0P1BJ68_9BASI</name>
<dbReference type="Proteomes" id="UP000054845">
    <property type="component" value="Unassembled WGS sequence"/>
</dbReference>
<dbReference type="InterPro" id="IPR029070">
    <property type="entry name" value="Chitinase_insertion_sf"/>
</dbReference>
<accession>A0A0P1BJ68</accession>
<dbReference type="InterPro" id="IPR001223">
    <property type="entry name" value="Glyco_hydro18_cat"/>
</dbReference>
<dbReference type="InterPro" id="IPR050314">
    <property type="entry name" value="Glycosyl_Hydrlase_18"/>
</dbReference>
<dbReference type="CDD" id="cd06548">
    <property type="entry name" value="GH18_chitinase"/>
    <property type="match status" value="1"/>
</dbReference>
<protein>
    <submittedName>
        <fullName evidence="2">Glycoside hydrolase family 18 protein</fullName>
    </submittedName>
</protein>
<evidence type="ECO:0000259" key="1">
    <source>
        <dbReference type="PROSITE" id="PS51910"/>
    </source>
</evidence>
<evidence type="ECO:0000313" key="2">
    <source>
        <dbReference type="EMBL" id="CEH16076.1"/>
    </source>
</evidence>
<dbReference type="SUPFAM" id="SSF54556">
    <property type="entry name" value="Chitinase insertion domain"/>
    <property type="match status" value="1"/>
</dbReference>
<dbReference type="GO" id="GO:0006032">
    <property type="term" value="P:chitin catabolic process"/>
    <property type="evidence" value="ECO:0007669"/>
    <property type="project" value="TreeGrafter"/>
</dbReference>
<dbReference type="InterPro" id="IPR017853">
    <property type="entry name" value="GH"/>
</dbReference>
<dbReference type="InterPro" id="IPR011583">
    <property type="entry name" value="Chitinase_II/V-like_cat"/>
</dbReference>